<evidence type="ECO:0000256" key="6">
    <source>
        <dbReference type="SAM" id="Phobius"/>
    </source>
</evidence>
<evidence type="ECO:0000256" key="2">
    <source>
        <dbReference type="ARBA" id="ARBA00022692"/>
    </source>
</evidence>
<accession>A0A9P7FMA6</accession>
<reference evidence="7" key="2">
    <citation type="submission" date="2021-10" db="EMBL/GenBank/DDBJ databases">
        <title>Phylogenomics reveals ancestral predisposition of the termite-cultivated fungus Termitomyces towards a domesticated lifestyle.</title>
        <authorList>
            <person name="Auxier B."/>
            <person name="Grum-Grzhimaylo A."/>
            <person name="Cardenas M.E."/>
            <person name="Lodge J.D."/>
            <person name="Laessoe T."/>
            <person name="Pedersen O."/>
            <person name="Smith M.E."/>
            <person name="Kuyper T.W."/>
            <person name="Franco-Molano E.A."/>
            <person name="Baroni T.J."/>
            <person name="Aanen D.K."/>
        </authorList>
    </citation>
    <scope>NUCLEOTIDE SEQUENCE</scope>
    <source>
        <strain evidence="7">D49</strain>
    </source>
</reference>
<feature type="transmembrane region" description="Helical" evidence="6">
    <location>
        <begin position="206"/>
        <end position="230"/>
    </location>
</feature>
<evidence type="ECO:0008006" key="9">
    <source>
        <dbReference type="Google" id="ProtNLM"/>
    </source>
</evidence>
<dbReference type="GO" id="GO:0015031">
    <property type="term" value="P:protein transport"/>
    <property type="evidence" value="ECO:0007669"/>
    <property type="project" value="InterPro"/>
</dbReference>
<dbReference type="PANTHER" id="PTHR10687:SF90">
    <property type="entry name" value="SECRETORY CARRIER MEMBRANE PROTEIN"/>
    <property type="match status" value="1"/>
</dbReference>
<sequence length="233" mass="26396">MTDYTHNPFASTHSLDTNPFDDPSTPTPYKTQPTAAEASRLEEIRRREADLERREQELNTKADNLRRHGKANWPPCKDGLKFFPACLNSSSSVFPLIFHSIKDEIPEASQPLITRLYQLWLVLVLTLIINMVACIFILLAGAEEAGRDLGASIGSDTIRQEQSLYYYFYFFFGGFHLLFSVYMIIGVPSTGAAGLIRTIQMFVKHYWVAAILSLVATIGWLIQGLGNAYYYRQ</sequence>
<evidence type="ECO:0000313" key="7">
    <source>
        <dbReference type="EMBL" id="KAG5634373.1"/>
    </source>
</evidence>
<dbReference type="OrthoDB" id="242866at2759"/>
<evidence type="ECO:0000313" key="8">
    <source>
        <dbReference type="Proteomes" id="UP000717328"/>
    </source>
</evidence>
<dbReference type="GO" id="GO:0032588">
    <property type="term" value="C:trans-Golgi network membrane"/>
    <property type="evidence" value="ECO:0007669"/>
    <property type="project" value="TreeGrafter"/>
</dbReference>
<evidence type="ECO:0000256" key="4">
    <source>
        <dbReference type="ARBA" id="ARBA00023136"/>
    </source>
</evidence>
<dbReference type="AlphaFoldDB" id="A0A9P7FMA6"/>
<proteinExistence type="predicted"/>
<feature type="non-terminal residue" evidence="7">
    <location>
        <position position="233"/>
    </location>
</feature>
<dbReference type="GO" id="GO:0055038">
    <property type="term" value="C:recycling endosome membrane"/>
    <property type="evidence" value="ECO:0007669"/>
    <property type="project" value="TreeGrafter"/>
</dbReference>
<keyword evidence="4 6" id="KW-0472">Membrane</keyword>
<keyword evidence="3 6" id="KW-1133">Transmembrane helix</keyword>
<keyword evidence="8" id="KW-1185">Reference proteome</keyword>
<dbReference type="EMBL" id="JABCKI010006445">
    <property type="protein sequence ID" value="KAG5634373.1"/>
    <property type="molecule type" value="Genomic_DNA"/>
</dbReference>
<reference evidence="7" key="1">
    <citation type="submission" date="2021-02" db="EMBL/GenBank/DDBJ databases">
        <authorList>
            <person name="Nieuwenhuis M."/>
            <person name="Van De Peppel L.J.J."/>
        </authorList>
    </citation>
    <scope>NUCLEOTIDE SEQUENCE</scope>
    <source>
        <strain evidence="7">D49</strain>
    </source>
</reference>
<dbReference type="PANTHER" id="PTHR10687">
    <property type="entry name" value="SECRETORY CARRIER-ASSOCIATED MEMBRANE PROTEIN SCAMP"/>
    <property type="match status" value="1"/>
</dbReference>
<organism evidence="7 8">
    <name type="scientific">Sphagnurus paluster</name>
    <dbReference type="NCBI Taxonomy" id="117069"/>
    <lineage>
        <taxon>Eukaryota</taxon>
        <taxon>Fungi</taxon>
        <taxon>Dikarya</taxon>
        <taxon>Basidiomycota</taxon>
        <taxon>Agaricomycotina</taxon>
        <taxon>Agaricomycetes</taxon>
        <taxon>Agaricomycetidae</taxon>
        <taxon>Agaricales</taxon>
        <taxon>Tricholomatineae</taxon>
        <taxon>Lyophyllaceae</taxon>
        <taxon>Sphagnurus</taxon>
    </lineage>
</organism>
<evidence type="ECO:0000256" key="3">
    <source>
        <dbReference type="ARBA" id="ARBA00022989"/>
    </source>
</evidence>
<keyword evidence="2 6" id="KW-0812">Transmembrane</keyword>
<evidence type="ECO:0000256" key="5">
    <source>
        <dbReference type="SAM" id="MobiDB-lite"/>
    </source>
</evidence>
<evidence type="ECO:0000256" key="1">
    <source>
        <dbReference type="ARBA" id="ARBA00004141"/>
    </source>
</evidence>
<feature type="transmembrane region" description="Helical" evidence="6">
    <location>
        <begin position="164"/>
        <end position="185"/>
    </location>
</feature>
<feature type="transmembrane region" description="Helical" evidence="6">
    <location>
        <begin position="119"/>
        <end position="142"/>
    </location>
</feature>
<feature type="compositionally biased region" description="Polar residues" evidence="5">
    <location>
        <begin position="1"/>
        <end position="17"/>
    </location>
</feature>
<dbReference type="InterPro" id="IPR007273">
    <property type="entry name" value="SCAMP"/>
</dbReference>
<name>A0A9P7FMA6_9AGAR</name>
<comment type="subcellular location">
    <subcellularLocation>
        <location evidence="1">Membrane</location>
        <topology evidence="1">Multi-pass membrane protein</topology>
    </subcellularLocation>
</comment>
<feature type="region of interest" description="Disordered" evidence="5">
    <location>
        <begin position="1"/>
        <end position="46"/>
    </location>
</feature>
<comment type="caution">
    <text evidence="7">The sequence shown here is derived from an EMBL/GenBank/DDBJ whole genome shotgun (WGS) entry which is preliminary data.</text>
</comment>
<protein>
    <recommendedName>
        <fullName evidence="9">Secretory carrier membrane protein</fullName>
    </recommendedName>
</protein>
<gene>
    <name evidence="7" type="ORF">H0H81_002206</name>
</gene>
<dbReference type="Proteomes" id="UP000717328">
    <property type="component" value="Unassembled WGS sequence"/>
</dbReference>
<dbReference type="Pfam" id="PF04144">
    <property type="entry name" value="SCAMP"/>
    <property type="match status" value="2"/>
</dbReference>